<dbReference type="CDD" id="cd09601">
    <property type="entry name" value="M1_APN-Q_like"/>
    <property type="match status" value="1"/>
</dbReference>
<feature type="chain" id="PRO_5012158951" description="Aminopeptidase" evidence="19">
    <location>
        <begin position="16"/>
        <end position="932"/>
    </location>
</feature>
<feature type="transmembrane region" description="Helical" evidence="18">
    <location>
        <begin position="914"/>
        <end position="930"/>
    </location>
</feature>
<keyword evidence="5" id="KW-0336">GPI-anchor</keyword>
<dbReference type="OrthoDB" id="7788997at2759"/>
<sequence length="932" mass="108719">MSKLLFLVILLSANAQRLQYSSDNRSIRDGIEINYLDDVAEPQSELSYRLPNNTRPEIYFINLDFGDFHLDDLDFSGNALISIEILEDTNTITLHSSVELLETSLTMFNDIGSTWEEIEHRYELDLTREFLIITTAETLTRGNFVRINFTYHGTIGTEIKGFFRGSYLHNENERRYFVATHMQPTFFRRICPSYDEPQFKAFYTISVIYNPPYEFALSNSPAEFTKIEINNRTRTLFEQTSTIMPTYLIALAITDFESNSNTTSNGVKFTAYSRPEQIQNTEFALDTAIKALGLYEKAFEIEYELEKLDQVALPVFNRGGMENYGIVFYHEDYMLYEPSVTTAFDKEFAAATIVHEICHKFFGNLLTPQWWSVVWLSEGFCRFYEYYMTEKIYPTMRMEELFAVEAAQNIMYRDSSLTTRPMTWYVESPSAVAGLFDGIAYSKSASVIRMFLYSLSEETFHKGLKIYLSKLTSNPQGVAVPEHLYDALQMAVDEDEALPENYKLAELFGSWEKQAGYPYVYVERSYNDYRIRFTQNRFTDDVVDGVVWDSLWHIPITYTSKANPTFETKPKFWMSQRQMEITLDDVKLNSYFMVNVQQTGYYRVQYDEANWMLIANELSHGDFSVFSPNSRAMLIDDAAVFFENKILKVRIFLELIKYLEHDRFLRVLLERIFNAFGAEEVENEPHYHKHIRNIAINWACQAHLDSCISETRFKFNDVKEGTRIGFSNDHETALFCNGILKGGETEFNFMWNLYTNSFVATRRTFYLNSIGCIENEEILTRFIHSILESNDIDNSNEEWLTIVQATYANGPIGLRVALQFLREKYDPFIDLLVRLDRLSSLNSIFRGIANRINTETLSRQFRELLVIYEIDDATLNDVNETTTVNLAWLATYSDDIQEFLDDFFRIRSFSTTTTISYFMIIFGLGFNWIMQN</sequence>
<feature type="binding site" evidence="16">
    <location>
        <position position="355"/>
    </location>
    <ligand>
        <name>Zn(2+)</name>
        <dbReference type="ChEBI" id="CHEBI:29105"/>
        <note>catalytic</note>
    </ligand>
</feature>
<dbReference type="InterPro" id="IPR001930">
    <property type="entry name" value="Peptidase_M1"/>
</dbReference>
<dbReference type="GO" id="GO:0005886">
    <property type="term" value="C:plasma membrane"/>
    <property type="evidence" value="ECO:0007669"/>
    <property type="project" value="UniProtKB-SubCell"/>
</dbReference>
<dbReference type="InterPro" id="IPR045357">
    <property type="entry name" value="Aminopeptidase_N-like_N"/>
</dbReference>
<evidence type="ECO:0000256" key="5">
    <source>
        <dbReference type="ARBA" id="ARBA00022622"/>
    </source>
</evidence>
<evidence type="ECO:0000256" key="12">
    <source>
        <dbReference type="ARBA" id="ARBA00023136"/>
    </source>
</evidence>
<accession>A0A1J1HLR6</accession>
<feature type="binding site" evidence="16">
    <location>
        <position position="359"/>
    </location>
    <ligand>
        <name>Zn(2+)</name>
        <dbReference type="ChEBI" id="CHEBI:29105"/>
        <note>catalytic</note>
    </ligand>
</feature>
<evidence type="ECO:0000256" key="18">
    <source>
        <dbReference type="RuleBase" id="RU364040"/>
    </source>
</evidence>
<evidence type="ECO:0000256" key="13">
    <source>
        <dbReference type="ARBA" id="ARBA00023180"/>
    </source>
</evidence>
<dbReference type="Pfam" id="PF17900">
    <property type="entry name" value="Peptidase_M1_N"/>
    <property type="match status" value="1"/>
</dbReference>
<evidence type="ECO:0000256" key="15">
    <source>
        <dbReference type="PIRSR" id="PIRSR634016-1"/>
    </source>
</evidence>
<keyword evidence="6 18" id="KW-0645">Protease</keyword>
<evidence type="ECO:0000259" key="21">
    <source>
        <dbReference type="Pfam" id="PF11838"/>
    </source>
</evidence>
<dbReference type="GO" id="GO:0005737">
    <property type="term" value="C:cytoplasm"/>
    <property type="evidence" value="ECO:0007669"/>
    <property type="project" value="TreeGrafter"/>
</dbReference>
<dbReference type="Proteomes" id="UP000183832">
    <property type="component" value="Unassembled WGS sequence"/>
</dbReference>
<name>A0A1J1HLR6_9DIPT</name>
<evidence type="ECO:0000256" key="17">
    <source>
        <dbReference type="PIRSR" id="PIRSR634016-4"/>
    </source>
</evidence>
<dbReference type="PRINTS" id="PR00756">
    <property type="entry name" value="ALADIPTASE"/>
</dbReference>
<dbReference type="STRING" id="568069.A0A1J1HLR6"/>
<evidence type="ECO:0000313" key="23">
    <source>
        <dbReference type="EMBL" id="CRK88999.1"/>
    </source>
</evidence>
<keyword evidence="8 19" id="KW-0732">Signal</keyword>
<evidence type="ECO:0000256" key="7">
    <source>
        <dbReference type="ARBA" id="ARBA00022723"/>
    </source>
</evidence>
<dbReference type="GO" id="GO:0070006">
    <property type="term" value="F:metalloaminopeptidase activity"/>
    <property type="evidence" value="ECO:0007669"/>
    <property type="project" value="TreeGrafter"/>
</dbReference>
<feature type="binding site" evidence="16">
    <location>
        <position position="378"/>
    </location>
    <ligand>
        <name>Zn(2+)</name>
        <dbReference type="ChEBI" id="CHEBI:29105"/>
        <note>catalytic</note>
    </ligand>
</feature>
<keyword evidence="24" id="KW-1185">Reference proteome</keyword>
<evidence type="ECO:0000256" key="14">
    <source>
        <dbReference type="ARBA" id="ARBA00023288"/>
    </source>
</evidence>
<dbReference type="InterPro" id="IPR034016">
    <property type="entry name" value="M1_APN-typ"/>
</dbReference>
<evidence type="ECO:0000256" key="10">
    <source>
        <dbReference type="ARBA" id="ARBA00022833"/>
    </source>
</evidence>
<dbReference type="Gene3D" id="1.25.50.20">
    <property type="match status" value="1"/>
</dbReference>
<keyword evidence="4" id="KW-1003">Cell membrane</keyword>
<keyword evidence="3 18" id="KW-0031">Aminopeptidase</keyword>
<feature type="domain" description="ERAP1-like C-terminal" evidence="21">
    <location>
        <begin position="662"/>
        <end position="865"/>
    </location>
</feature>
<feature type="site" description="Transition state stabilizer" evidence="17">
    <location>
        <position position="441"/>
    </location>
</feature>
<keyword evidence="13" id="KW-0325">Glycoprotein</keyword>
<dbReference type="PANTHER" id="PTHR11533:SF290">
    <property type="entry name" value="AMINOPEPTIDASE"/>
    <property type="match status" value="1"/>
</dbReference>
<dbReference type="GO" id="GO:0098552">
    <property type="term" value="C:side of membrane"/>
    <property type="evidence" value="ECO:0007669"/>
    <property type="project" value="UniProtKB-KW"/>
</dbReference>
<proteinExistence type="inferred from homology"/>
<dbReference type="GO" id="GO:0008270">
    <property type="term" value="F:zinc ion binding"/>
    <property type="evidence" value="ECO:0007669"/>
    <property type="project" value="UniProtKB-UniRule"/>
</dbReference>
<evidence type="ECO:0000259" key="22">
    <source>
        <dbReference type="Pfam" id="PF17900"/>
    </source>
</evidence>
<dbReference type="AlphaFoldDB" id="A0A1J1HLR6"/>
<dbReference type="SUPFAM" id="SSF63737">
    <property type="entry name" value="Leukotriene A4 hydrolase N-terminal domain"/>
    <property type="match status" value="1"/>
</dbReference>
<dbReference type="GO" id="GO:0042277">
    <property type="term" value="F:peptide binding"/>
    <property type="evidence" value="ECO:0007669"/>
    <property type="project" value="TreeGrafter"/>
</dbReference>
<evidence type="ECO:0000256" key="3">
    <source>
        <dbReference type="ARBA" id="ARBA00022438"/>
    </source>
</evidence>
<evidence type="ECO:0000256" key="11">
    <source>
        <dbReference type="ARBA" id="ARBA00023049"/>
    </source>
</evidence>
<comment type="similarity">
    <text evidence="2 18">Belongs to the peptidase M1 family.</text>
</comment>
<evidence type="ECO:0000256" key="9">
    <source>
        <dbReference type="ARBA" id="ARBA00022801"/>
    </source>
</evidence>
<reference evidence="23 24" key="1">
    <citation type="submission" date="2015-04" db="EMBL/GenBank/DDBJ databases">
        <authorList>
            <person name="Syromyatnikov M.Y."/>
            <person name="Popov V.N."/>
        </authorList>
    </citation>
    <scope>NUCLEOTIDE SEQUENCE [LARGE SCALE GENOMIC DNA]</scope>
</reference>
<evidence type="ECO:0000256" key="6">
    <source>
        <dbReference type="ARBA" id="ARBA00022670"/>
    </source>
</evidence>
<evidence type="ECO:0000313" key="24">
    <source>
        <dbReference type="Proteomes" id="UP000183832"/>
    </source>
</evidence>
<evidence type="ECO:0000256" key="1">
    <source>
        <dbReference type="ARBA" id="ARBA00004609"/>
    </source>
</evidence>
<dbReference type="InterPro" id="IPR042097">
    <property type="entry name" value="Aminopeptidase_N-like_N_sf"/>
</dbReference>
<evidence type="ECO:0000256" key="4">
    <source>
        <dbReference type="ARBA" id="ARBA00022475"/>
    </source>
</evidence>
<evidence type="ECO:0000259" key="20">
    <source>
        <dbReference type="Pfam" id="PF01433"/>
    </source>
</evidence>
<dbReference type="EMBL" id="CVRI01000010">
    <property type="protein sequence ID" value="CRK88999.1"/>
    <property type="molecule type" value="Genomic_DNA"/>
</dbReference>
<dbReference type="EC" id="3.4.11.-" evidence="18"/>
<keyword evidence="18" id="KW-0812">Transmembrane</keyword>
<dbReference type="PANTHER" id="PTHR11533">
    <property type="entry name" value="PROTEASE M1 ZINC METALLOPROTEASE"/>
    <property type="match status" value="1"/>
</dbReference>
<evidence type="ECO:0000256" key="16">
    <source>
        <dbReference type="PIRSR" id="PIRSR634016-3"/>
    </source>
</evidence>
<feature type="domain" description="Aminopeptidase N-like N-terminal" evidence="22">
    <location>
        <begin position="69"/>
        <end position="248"/>
    </location>
</feature>
<keyword evidence="7 16" id="KW-0479">Metal-binding</keyword>
<protein>
    <recommendedName>
        <fullName evidence="18">Aminopeptidase</fullName>
        <ecNumber evidence="18">3.4.11.-</ecNumber>
    </recommendedName>
</protein>
<keyword evidence="12 18" id="KW-0472">Membrane</keyword>
<dbReference type="InterPro" id="IPR024571">
    <property type="entry name" value="ERAP1-like_C_dom"/>
</dbReference>
<dbReference type="InterPro" id="IPR027268">
    <property type="entry name" value="Peptidase_M4/M1_CTD_sf"/>
</dbReference>
<dbReference type="GO" id="GO:0005615">
    <property type="term" value="C:extracellular space"/>
    <property type="evidence" value="ECO:0007669"/>
    <property type="project" value="TreeGrafter"/>
</dbReference>
<feature type="active site" description="Proton acceptor" evidence="15">
    <location>
        <position position="356"/>
    </location>
</feature>
<dbReference type="Gene3D" id="2.60.40.1910">
    <property type="match status" value="1"/>
</dbReference>
<feature type="signal peptide" evidence="19">
    <location>
        <begin position="1"/>
        <end position="15"/>
    </location>
</feature>
<dbReference type="InterPro" id="IPR014782">
    <property type="entry name" value="Peptidase_M1_dom"/>
</dbReference>
<keyword evidence="10 16" id="KW-0862">Zinc</keyword>
<evidence type="ECO:0000256" key="2">
    <source>
        <dbReference type="ARBA" id="ARBA00010136"/>
    </source>
</evidence>
<feature type="domain" description="ERAP1-like C-terminal" evidence="21">
    <location>
        <begin position="592"/>
        <end position="661"/>
    </location>
</feature>
<dbReference type="Gene3D" id="1.10.390.10">
    <property type="entry name" value="Neutral Protease Domain 2"/>
    <property type="match status" value="1"/>
</dbReference>
<keyword evidence="11 18" id="KW-0482">Metalloprotease</keyword>
<organism evidence="23 24">
    <name type="scientific">Clunio marinus</name>
    <dbReference type="NCBI Taxonomy" id="568069"/>
    <lineage>
        <taxon>Eukaryota</taxon>
        <taxon>Metazoa</taxon>
        <taxon>Ecdysozoa</taxon>
        <taxon>Arthropoda</taxon>
        <taxon>Hexapoda</taxon>
        <taxon>Insecta</taxon>
        <taxon>Pterygota</taxon>
        <taxon>Neoptera</taxon>
        <taxon>Endopterygota</taxon>
        <taxon>Diptera</taxon>
        <taxon>Nematocera</taxon>
        <taxon>Chironomoidea</taxon>
        <taxon>Chironomidae</taxon>
        <taxon>Clunio</taxon>
    </lineage>
</organism>
<keyword evidence="18" id="KW-1133">Transmembrane helix</keyword>
<dbReference type="InterPro" id="IPR050344">
    <property type="entry name" value="Peptidase_M1_aminopeptidases"/>
</dbReference>
<dbReference type="FunFam" id="2.60.40.1910:FF:000008">
    <property type="entry name" value="Aminopeptidase"/>
    <property type="match status" value="1"/>
</dbReference>
<keyword evidence="9 18" id="KW-0378">Hydrolase</keyword>
<dbReference type="SUPFAM" id="SSF55486">
    <property type="entry name" value="Metalloproteases ('zincins'), catalytic domain"/>
    <property type="match status" value="1"/>
</dbReference>
<dbReference type="GO" id="GO:0043171">
    <property type="term" value="P:peptide catabolic process"/>
    <property type="evidence" value="ECO:0007669"/>
    <property type="project" value="TreeGrafter"/>
</dbReference>
<dbReference type="Gene3D" id="2.60.40.1730">
    <property type="entry name" value="tricorn interacting facor f3 domain"/>
    <property type="match status" value="1"/>
</dbReference>
<dbReference type="FunFam" id="1.10.390.10:FF:000013">
    <property type="entry name" value="Aminopeptidase N"/>
    <property type="match status" value="1"/>
</dbReference>
<evidence type="ECO:0000256" key="19">
    <source>
        <dbReference type="SAM" id="SignalP"/>
    </source>
</evidence>
<dbReference type="Pfam" id="PF01433">
    <property type="entry name" value="Peptidase_M1"/>
    <property type="match status" value="1"/>
</dbReference>
<comment type="subcellular location">
    <subcellularLocation>
        <location evidence="1">Cell membrane</location>
        <topology evidence="1">Lipid-anchor</topology>
        <topology evidence="1">GPI-anchor</topology>
    </subcellularLocation>
</comment>
<dbReference type="GO" id="GO:0006508">
    <property type="term" value="P:proteolysis"/>
    <property type="evidence" value="ECO:0007669"/>
    <property type="project" value="UniProtKB-KW"/>
</dbReference>
<dbReference type="Pfam" id="PF11838">
    <property type="entry name" value="ERAP1_C"/>
    <property type="match status" value="2"/>
</dbReference>
<keyword evidence="14" id="KW-0449">Lipoprotein</keyword>
<comment type="cofactor">
    <cofactor evidence="16 18">
        <name>Zn(2+)</name>
        <dbReference type="ChEBI" id="CHEBI:29105"/>
    </cofactor>
    <text evidence="16 18">Binds 1 zinc ion per subunit.</text>
</comment>
<evidence type="ECO:0000256" key="8">
    <source>
        <dbReference type="ARBA" id="ARBA00022729"/>
    </source>
</evidence>
<gene>
    <name evidence="23" type="primary">similar to Aminopeptidase N</name>
    <name evidence="23" type="ORF">CLUMA_CG002487</name>
</gene>
<feature type="domain" description="Peptidase M1 membrane alanine aminopeptidase" evidence="20">
    <location>
        <begin position="283"/>
        <end position="493"/>
    </location>
</feature>